<dbReference type="Pfam" id="PF00455">
    <property type="entry name" value="DeoRC"/>
    <property type="match status" value="1"/>
</dbReference>
<organism evidence="6 7">
    <name type="scientific">Hypericibacter terrae</name>
    <dbReference type="NCBI Taxonomy" id="2602015"/>
    <lineage>
        <taxon>Bacteria</taxon>
        <taxon>Pseudomonadati</taxon>
        <taxon>Pseudomonadota</taxon>
        <taxon>Alphaproteobacteria</taxon>
        <taxon>Rhodospirillales</taxon>
        <taxon>Dongiaceae</taxon>
        <taxon>Hypericibacter</taxon>
    </lineage>
</organism>
<dbReference type="InterPro" id="IPR014036">
    <property type="entry name" value="DeoR-like_C"/>
</dbReference>
<name>A0A5J6MQH6_9PROT</name>
<keyword evidence="2" id="KW-0805">Transcription regulation</keyword>
<dbReference type="AlphaFoldDB" id="A0A5J6MQH6"/>
<evidence type="ECO:0000256" key="1">
    <source>
        <dbReference type="ARBA" id="ARBA00022491"/>
    </source>
</evidence>
<keyword evidence="4" id="KW-0804">Transcription</keyword>
<dbReference type="RefSeq" id="WP_151179702.1">
    <property type="nucleotide sequence ID" value="NZ_CP042906.1"/>
</dbReference>
<dbReference type="SMART" id="SM00420">
    <property type="entry name" value="HTH_DEOR"/>
    <property type="match status" value="1"/>
</dbReference>
<keyword evidence="7" id="KW-1185">Reference proteome</keyword>
<dbReference type="SMART" id="SM01134">
    <property type="entry name" value="DeoRC"/>
    <property type="match status" value="1"/>
</dbReference>
<feature type="domain" description="HTH deoR-type" evidence="5">
    <location>
        <begin position="3"/>
        <end position="58"/>
    </location>
</feature>
<dbReference type="Gene3D" id="3.40.50.1360">
    <property type="match status" value="1"/>
</dbReference>
<dbReference type="SUPFAM" id="SSF46785">
    <property type="entry name" value="Winged helix' DNA-binding domain"/>
    <property type="match status" value="1"/>
</dbReference>
<evidence type="ECO:0000313" key="7">
    <source>
        <dbReference type="Proteomes" id="UP000326202"/>
    </source>
</evidence>
<keyword evidence="3" id="KW-0238">DNA-binding</keyword>
<evidence type="ECO:0000256" key="3">
    <source>
        <dbReference type="ARBA" id="ARBA00023125"/>
    </source>
</evidence>
<dbReference type="EMBL" id="CP042906">
    <property type="protein sequence ID" value="QEX19654.1"/>
    <property type="molecule type" value="Genomic_DNA"/>
</dbReference>
<dbReference type="Gene3D" id="1.10.10.10">
    <property type="entry name" value="Winged helix-like DNA-binding domain superfamily/Winged helix DNA-binding domain"/>
    <property type="match status" value="1"/>
</dbReference>
<evidence type="ECO:0000256" key="4">
    <source>
        <dbReference type="ARBA" id="ARBA00023163"/>
    </source>
</evidence>
<dbReference type="GO" id="GO:0003700">
    <property type="term" value="F:DNA-binding transcription factor activity"/>
    <property type="evidence" value="ECO:0007669"/>
    <property type="project" value="InterPro"/>
</dbReference>
<dbReference type="OrthoDB" id="9814815at2"/>
<dbReference type="PANTHER" id="PTHR30363">
    <property type="entry name" value="HTH-TYPE TRANSCRIPTIONAL REGULATOR SRLR-RELATED"/>
    <property type="match status" value="1"/>
</dbReference>
<dbReference type="PRINTS" id="PR00037">
    <property type="entry name" value="HTHLACR"/>
</dbReference>
<dbReference type="InterPro" id="IPR018356">
    <property type="entry name" value="Tscrpt_reg_HTH_DeoR_CS"/>
</dbReference>
<dbReference type="Pfam" id="PF08220">
    <property type="entry name" value="HTH_DeoR"/>
    <property type="match status" value="1"/>
</dbReference>
<dbReference type="InterPro" id="IPR037171">
    <property type="entry name" value="NagB/RpiA_transferase-like"/>
</dbReference>
<sequence>MTEADRQEQILALVHQRGFVSIDAMAEHFSVTPQTVRRDVNRLCAKSLLRRYHGGAGLPSGIENSAYQARQVMQLAEKKRIAHAVAAEIPDGSSIFLTIGTTTEQVARALLNHRALKVITNNLHAANILAENADFEVLVAGGVMNNRERGLVGEATVEFVGQFKTDYCIVGVGGIDGDGTLLDFDVREVRVSQAMMQHARQTIVAADYSKFGRNAMARLGRLEEAQLLVTDRAPPPALKALIKRGKTRLLLAR</sequence>
<gene>
    <name evidence="6" type="primary">glpR</name>
    <name evidence="6" type="ORF">FRZ44_49690</name>
</gene>
<dbReference type="InterPro" id="IPR036390">
    <property type="entry name" value="WH_DNA-bd_sf"/>
</dbReference>
<dbReference type="PANTHER" id="PTHR30363:SF4">
    <property type="entry name" value="GLYCEROL-3-PHOSPHATE REGULON REPRESSOR"/>
    <property type="match status" value="1"/>
</dbReference>
<accession>A0A5J6MQH6</accession>
<dbReference type="InterPro" id="IPR036388">
    <property type="entry name" value="WH-like_DNA-bd_sf"/>
</dbReference>
<keyword evidence="1" id="KW-0678">Repressor</keyword>
<protein>
    <submittedName>
        <fullName evidence="6">DeoR family transcriptional regulator</fullName>
    </submittedName>
</protein>
<dbReference type="InterPro" id="IPR050313">
    <property type="entry name" value="Carb_Metab_HTH_regulators"/>
</dbReference>
<reference evidence="6 7" key="1">
    <citation type="submission" date="2019-08" db="EMBL/GenBank/DDBJ databases">
        <title>Hyperibacter terrae gen. nov., sp. nov. and Hyperibacter viscosus sp. nov., two new members in the family Rhodospirillaceae isolated from the rhizosphere of Hypericum perforatum.</title>
        <authorList>
            <person name="Noviana Z."/>
        </authorList>
    </citation>
    <scope>NUCLEOTIDE SEQUENCE [LARGE SCALE GENOMIC DNA]</scope>
    <source>
        <strain evidence="6 7">R5913</strain>
    </source>
</reference>
<dbReference type="SUPFAM" id="SSF100950">
    <property type="entry name" value="NagB/RpiA/CoA transferase-like"/>
    <property type="match status" value="1"/>
</dbReference>
<evidence type="ECO:0000313" key="6">
    <source>
        <dbReference type="EMBL" id="QEX19654.1"/>
    </source>
</evidence>
<proteinExistence type="predicted"/>
<dbReference type="PROSITE" id="PS00894">
    <property type="entry name" value="HTH_DEOR_1"/>
    <property type="match status" value="1"/>
</dbReference>
<dbReference type="PROSITE" id="PS51000">
    <property type="entry name" value="HTH_DEOR_2"/>
    <property type="match status" value="1"/>
</dbReference>
<dbReference type="KEGG" id="htq:FRZ44_49690"/>
<dbReference type="InterPro" id="IPR001034">
    <property type="entry name" value="DeoR_HTH"/>
</dbReference>
<evidence type="ECO:0000256" key="2">
    <source>
        <dbReference type="ARBA" id="ARBA00023015"/>
    </source>
</evidence>
<dbReference type="GO" id="GO:0003677">
    <property type="term" value="F:DNA binding"/>
    <property type="evidence" value="ECO:0007669"/>
    <property type="project" value="UniProtKB-KW"/>
</dbReference>
<dbReference type="Proteomes" id="UP000326202">
    <property type="component" value="Chromosome"/>
</dbReference>
<evidence type="ECO:0000259" key="5">
    <source>
        <dbReference type="PROSITE" id="PS51000"/>
    </source>
</evidence>